<name>A0A345NQ48_9MICO</name>
<dbReference type="RefSeq" id="WP_114929250.1">
    <property type="nucleotide sequence ID" value="NZ_CP031229.1"/>
</dbReference>
<dbReference type="AlphaFoldDB" id="A0A345NQ48"/>
<dbReference type="EMBL" id="CP031229">
    <property type="protein sequence ID" value="AXH97156.1"/>
    <property type="molecule type" value="Genomic_DNA"/>
</dbReference>
<organism evidence="3 4">
    <name type="scientific">Ornithinimicrobium avium</name>
    <dbReference type="NCBI Taxonomy" id="2283195"/>
    <lineage>
        <taxon>Bacteria</taxon>
        <taxon>Bacillati</taxon>
        <taxon>Actinomycetota</taxon>
        <taxon>Actinomycetes</taxon>
        <taxon>Micrococcales</taxon>
        <taxon>Ornithinimicrobiaceae</taxon>
        <taxon>Ornithinimicrobium</taxon>
    </lineage>
</organism>
<evidence type="ECO:0000256" key="2">
    <source>
        <dbReference type="SAM" id="Phobius"/>
    </source>
</evidence>
<gene>
    <name evidence="3" type="ORF">DV701_14445</name>
</gene>
<feature type="transmembrane region" description="Helical" evidence="2">
    <location>
        <begin position="56"/>
        <end position="76"/>
    </location>
</feature>
<keyword evidence="2" id="KW-1133">Transmembrane helix</keyword>
<evidence type="ECO:0000313" key="3">
    <source>
        <dbReference type="EMBL" id="AXH97156.1"/>
    </source>
</evidence>
<dbReference type="Proteomes" id="UP000253790">
    <property type="component" value="Chromosome"/>
</dbReference>
<feature type="region of interest" description="Disordered" evidence="1">
    <location>
        <begin position="95"/>
        <end position="117"/>
    </location>
</feature>
<reference evidence="3 4" key="1">
    <citation type="submission" date="2018-07" db="EMBL/GenBank/DDBJ databases">
        <title>Complete genome sequencing of Ornithinimicrobium sp. AMA3305.</title>
        <authorList>
            <person name="Bae J.-W."/>
        </authorList>
    </citation>
    <scope>NUCLEOTIDE SEQUENCE [LARGE SCALE GENOMIC DNA]</scope>
    <source>
        <strain evidence="3 4">AMA3305</strain>
    </source>
</reference>
<keyword evidence="4" id="KW-1185">Reference proteome</keyword>
<keyword evidence="2" id="KW-0472">Membrane</keyword>
<evidence type="ECO:0000256" key="1">
    <source>
        <dbReference type="SAM" id="MobiDB-lite"/>
    </source>
</evidence>
<sequence length="117" mass="12338">MPSSTTQTRYPWRATVRTFVQTWVPLIVLVVLGLPEVVEAIDAEAGAYLPDHVRSWLLGLSTAAAVAAALAARLMALPGVGRVLDQVRGLGWLAAEPPSRGAHRDDDGDGIADGAAR</sequence>
<accession>A0A345NQ48</accession>
<dbReference type="KEGG" id="orn:DV701_14445"/>
<proteinExistence type="predicted"/>
<protein>
    <submittedName>
        <fullName evidence="3">Uncharacterized protein</fullName>
    </submittedName>
</protein>
<evidence type="ECO:0000313" key="4">
    <source>
        <dbReference type="Proteomes" id="UP000253790"/>
    </source>
</evidence>
<keyword evidence="2" id="KW-0812">Transmembrane</keyword>